<evidence type="ECO:0000313" key="4">
    <source>
        <dbReference type="EMBL" id="CAL5133796.1"/>
    </source>
</evidence>
<protein>
    <recommendedName>
        <fullName evidence="3">Protein kinase domain-containing protein</fullName>
    </recommendedName>
</protein>
<dbReference type="PROSITE" id="PS50011">
    <property type="entry name" value="PROTEIN_KINASE_DOM"/>
    <property type="match status" value="1"/>
</dbReference>
<dbReference type="Proteomes" id="UP001497525">
    <property type="component" value="Unassembled WGS sequence"/>
</dbReference>
<gene>
    <name evidence="4" type="ORF">CDAUBV1_LOCUS7034</name>
</gene>
<dbReference type="Pfam" id="PF00069">
    <property type="entry name" value="Pkinase"/>
    <property type="match status" value="1"/>
</dbReference>
<reference evidence="4" key="1">
    <citation type="submission" date="2024-06" db="EMBL/GenBank/DDBJ databases">
        <authorList>
            <person name="Liu X."/>
            <person name="Lenzi L."/>
            <person name="Haldenby T S."/>
            <person name="Uol C."/>
        </authorList>
    </citation>
    <scope>NUCLEOTIDE SEQUENCE</scope>
</reference>
<dbReference type="PANTHER" id="PTHR24346">
    <property type="entry name" value="MAP/MICROTUBULE AFFINITY-REGULATING KINASE"/>
    <property type="match status" value="1"/>
</dbReference>
<dbReference type="GO" id="GO:0005737">
    <property type="term" value="C:cytoplasm"/>
    <property type="evidence" value="ECO:0007669"/>
    <property type="project" value="TreeGrafter"/>
</dbReference>
<dbReference type="Gene3D" id="1.10.510.10">
    <property type="entry name" value="Transferase(Phosphotransferase) domain 1"/>
    <property type="match status" value="1"/>
</dbReference>
<dbReference type="GO" id="GO:0005524">
    <property type="term" value="F:ATP binding"/>
    <property type="evidence" value="ECO:0007669"/>
    <property type="project" value="UniProtKB-KW"/>
</dbReference>
<dbReference type="EMBL" id="CAXLJL010000157">
    <property type="protein sequence ID" value="CAL5133796.1"/>
    <property type="molecule type" value="Genomic_DNA"/>
</dbReference>
<name>A0AAV2TCG4_CALDB</name>
<organism evidence="4 5">
    <name type="scientific">Calicophoron daubneyi</name>
    <name type="common">Rumen fluke</name>
    <name type="synonym">Paramphistomum daubneyi</name>
    <dbReference type="NCBI Taxonomy" id="300641"/>
    <lineage>
        <taxon>Eukaryota</taxon>
        <taxon>Metazoa</taxon>
        <taxon>Spiralia</taxon>
        <taxon>Lophotrochozoa</taxon>
        <taxon>Platyhelminthes</taxon>
        <taxon>Trematoda</taxon>
        <taxon>Digenea</taxon>
        <taxon>Plagiorchiida</taxon>
        <taxon>Pronocephalata</taxon>
        <taxon>Paramphistomoidea</taxon>
        <taxon>Paramphistomidae</taxon>
        <taxon>Calicophoron</taxon>
    </lineage>
</organism>
<feature type="domain" description="Protein kinase" evidence="3">
    <location>
        <begin position="52"/>
        <end position="333"/>
    </location>
</feature>
<dbReference type="GO" id="GO:0035556">
    <property type="term" value="P:intracellular signal transduction"/>
    <property type="evidence" value="ECO:0007669"/>
    <property type="project" value="TreeGrafter"/>
</dbReference>
<dbReference type="SUPFAM" id="SSF56112">
    <property type="entry name" value="Protein kinase-like (PK-like)"/>
    <property type="match status" value="1"/>
</dbReference>
<dbReference type="GO" id="GO:0004674">
    <property type="term" value="F:protein serine/threonine kinase activity"/>
    <property type="evidence" value="ECO:0007669"/>
    <property type="project" value="TreeGrafter"/>
</dbReference>
<dbReference type="InterPro" id="IPR000719">
    <property type="entry name" value="Prot_kinase_dom"/>
</dbReference>
<evidence type="ECO:0000313" key="5">
    <source>
        <dbReference type="Proteomes" id="UP001497525"/>
    </source>
</evidence>
<evidence type="ECO:0000256" key="1">
    <source>
        <dbReference type="ARBA" id="ARBA00022741"/>
    </source>
</evidence>
<dbReference type="PANTHER" id="PTHR24346:SF77">
    <property type="entry name" value="SERINE THREONINE PROTEIN KINASE"/>
    <property type="match status" value="1"/>
</dbReference>
<dbReference type="AlphaFoldDB" id="A0AAV2TCG4"/>
<evidence type="ECO:0000259" key="3">
    <source>
        <dbReference type="PROSITE" id="PS50011"/>
    </source>
</evidence>
<accession>A0AAV2TCG4</accession>
<comment type="caution">
    <text evidence="4">The sequence shown here is derived from an EMBL/GenBank/DDBJ whole genome shotgun (WGS) entry which is preliminary data.</text>
</comment>
<keyword evidence="2" id="KW-0067">ATP-binding</keyword>
<proteinExistence type="predicted"/>
<keyword evidence="1" id="KW-0547">Nucleotide-binding</keyword>
<sequence>MRPCKNINVQKCLYMFTDSHSSSDSSQNNENIAQDKAQISGKVDDPVGREGHFGVFTLHKGIHSLVELVRNADTGEELVIKWLHANSFLGRIFRQASLNDNTARTPNAVSSSEIPKEVSILKQIEHPNIVKLVRAIEEPNEGLYGLVMEYLKKGALQNIPDSYVFTSEQVWTYFDDILEGLDYLHQRKIVHRDINPNNLLITEDDRIRIADFGLSEMFTGEDAELMGTIGTVPYLAPECVRQPPKPYKGKPVDIWALGMTLYWILKRQTYYHGTNKYQIMEAISKQPVILDKELRKSEFVNILELVFQANPGQRGTTTELKVKRRGQATKEGS</sequence>
<evidence type="ECO:0000256" key="2">
    <source>
        <dbReference type="ARBA" id="ARBA00022840"/>
    </source>
</evidence>
<dbReference type="InterPro" id="IPR011009">
    <property type="entry name" value="Kinase-like_dom_sf"/>
</dbReference>